<comment type="caution">
    <text evidence="6">The sequence shown here is derived from an EMBL/GenBank/DDBJ whole genome shotgun (WGS) entry which is preliminary data.</text>
</comment>
<reference evidence="6" key="1">
    <citation type="submission" date="2021-02" db="EMBL/GenBank/DDBJ databases">
        <title>Phycicoccus sp. MQZ13P-5T, whole genome shotgun sequence.</title>
        <authorList>
            <person name="Tuo L."/>
        </authorList>
    </citation>
    <scope>NUCLEOTIDE SEQUENCE</scope>
    <source>
        <strain evidence="6">MQZ13P-5</strain>
    </source>
</reference>
<dbReference type="Proteomes" id="UP001430172">
    <property type="component" value="Unassembled WGS sequence"/>
</dbReference>
<dbReference type="InterPro" id="IPR002937">
    <property type="entry name" value="Amino_oxidase"/>
</dbReference>
<comment type="pathway">
    <text evidence="1 4">Carotenoid biosynthesis.</text>
</comment>
<evidence type="ECO:0000313" key="6">
    <source>
        <dbReference type="EMBL" id="MBM6398800.1"/>
    </source>
</evidence>
<gene>
    <name evidence="6" type="primary">crtI</name>
    <name evidence="6" type="ORF">JQN70_00190</name>
</gene>
<dbReference type="InterPro" id="IPR036188">
    <property type="entry name" value="FAD/NAD-bd_sf"/>
</dbReference>
<keyword evidence="3 4" id="KW-0560">Oxidoreductase</keyword>
<comment type="similarity">
    <text evidence="4">Belongs to the carotenoid/retinoid oxidoreductase family.</text>
</comment>
<name>A0ABS2CG97_9MICO</name>
<evidence type="ECO:0000313" key="7">
    <source>
        <dbReference type="Proteomes" id="UP001430172"/>
    </source>
</evidence>
<dbReference type="PRINTS" id="PR00419">
    <property type="entry name" value="ADXRDTASE"/>
</dbReference>
<dbReference type="PROSITE" id="PS51257">
    <property type="entry name" value="PROKAR_LIPOPROTEIN"/>
    <property type="match status" value="1"/>
</dbReference>
<evidence type="ECO:0000256" key="3">
    <source>
        <dbReference type="ARBA" id="ARBA00023002"/>
    </source>
</evidence>
<evidence type="ECO:0000256" key="2">
    <source>
        <dbReference type="ARBA" id="ARBA00022746"/>
    </source>
</evidence>
<feature type="domain" description="Amine oxidase" evidence="5">
    <location>
        <begin position="10"/>
        <end position="483"/>
    </location>
</feature>
<organism evidence="6 7">
    <name type="scientific">Phycicoccus sonneratiae</name>
    <dbReference type="NCBI Taxonomy" id="2807628"/>
    <lineage>
        <taxon>Bacteria</taxon>
        <taxon>Bacillati</taxon>
        <taxon>Actinomycetota</taxon>
        <taxon>Actinomycetes</taxon>
        <taxon>Micrococcales</taxon>
        <taxon>Intrasporangiaceae</taxon>
        <taxon>Phycicoccus</taxon>
    </lineage>
</organism>
<dbReference type="NCBIfam" id="TIGR02734">
    <property type="entry name" value="crtI_fam"/>
    <property type="match status" value="1"/>
</dbReference>
<keyword evidence="7" id="KW-1185">Reference proteome</keyword>
<dbReference type="EMBL" id="JAFDVD010000001">
    <property type="protein sequence ID" value="MBM6398800.1"/>
    <property type="molecule type" value="Genomic_DNA"/>
</dbReference>
<keyword evidence="2 4" id="KW-0125">Carotenoid biosynthesis</keyword>
<dbReference type="RefSeq" id="WP_204129298.1">
    <property type="nucleotide sequence ID" value="NZ_JAFDVD010000001.1"/>
</dbReference>
<evidence type="ECO:0000259" key="5">
    <source>
        <dbReference type="Pfam" id="PF01593"/>
    </source>
</evidence>
<dbReference type="Pfam" id="PF01593">
    <property type="entry name" value="Amino_oxidase"/>
    <property type="match status" value="1"/>
</dbReference>
<dbReference type="PANTHER" id="PTHR43734">
    <property type="entry name" value="PHYTOENE DESATURASE"/>
    <property type="match status" value="1"/>
</dbReference>
<dbReference type="SUPFAM" id="SSF51905">
    <property type="entry name" value="FAD/NAD(P)-binding domain"/>
    <property type="match status" value="1"/>
</dbReference>
<dbReference type="Gene3D" id="3.50.50.60">
    <property type="entry name" value="FAD/NAD(P)-binding domain"/>
    <property type="match status" value="2"/>
</dbReference>
<proteinExistence type="inferred from homology"/>
<protein>
    <submittedName>
        <fullName evidence="6">Phytoene desaturase</fullName>
    </submittedName>
</protein>
<evidence type="ECO:0000256" key="4">
    <source>
        <dbReference type="RuleBase" id="RU362075"/>
    </source>
</evidence>
<dbReference type="PANTHER" id="PTHR43734:SF1">
    <property type="entry name" value="PHYTOENE DESATURASE"/>
    <property type="match status" value="1"/>
</dbReference>
<dbReference type="InterPro" id="IPR014105">
    <property type="entry name" value="Carotenoid/retinoid_OxRdtase"/>
</dbReference>
<sequence length="502" mass="54031">MRVVVVGAGLSGLAAACHLTAAGHDVTVLEREDDVGGRAGTLRLGGFRFDTGPVVMTMPELLHAPIRAVGGDPERLVPMHRLDPGYRAVYADGSELHVRAALSDLREEVRRVSGERDAAAFDHFVGWLEALHDTEFDTFIDRNTDTPLDLVRSPVTALRLLRLGGLRALGPTLASFFEDERLHRVFGFQALYAGVAPAQARALFAVITYMDTVRGVFHPEGGMHAVPSAMATALRDAGVPVHLGVEVTEVLRRGDGAVAGVATADGARLAADAVVCTLDLPVAYDRLLPGVPAPRTVRRGRYSPSAVVWHVGVRGRPDERVRHHNIHFGRAWDSAFEALVDRGELMPDPSRLVTVPTTSEPAMAPDGCSTLYVLEPVPHTGSGVDWSREAGPMRERLHAFLGREGYPTDVVEERLVTPADWESQGMHRGTPFALAHTFGQSGPFRPANVDRRVPGLVFAGSGTTPGVGIPMVLVSGRLAAERVQQYAGRAAPRPRRQVGAVR</sequence>
<accession>A0ABS2CG97</accession>
<evidence type="ECO:0000256" key="1">
    <source>
        <dbReference type="ARBA" id="ARBA00004829"/>
    </source>
</evidence>